<gene>
    <name evidence="1" type="ORF">BN424_3623</name>
</gene>
<dbReference type="InterPro" id="IPR027417">
    <property type="entry name" value="P-loop_NTPase"/>
</dbReference>
<dbReference type="Proteomes" id="UP000000212">
    <property type="component" value="Chromosome"/>
</dbReference>
<dbReference type="AlphaFoldDB" id="K8EM93"/>
<evidence type="ECO:0000313" key="1">
    <source>
        <dbReference type="EMBL" id="CCO13028.2"/>
    </source>
</evidence>
<dbReference type="SUPFAM" id="SSF52540">
    <property type="entry name" value="P-loop containing nucleoside triphosphate hydrolases"/>
    <property type="match status" value="1"/>
</dbReference>
<reference evidence="2" key="1">
    <citation type="journal article" date="2013" name="Genome Announc.">
        <title>Complete Chromosome Sequence of Carnobacterium maltaromaticum LMA 28.</title>
        <authorList>
            <person name="Cailliez-Grimal C."/>
            <person name="Chaillou S."/>
            <person name="Anba-Mondoloni J."/>
            <person name="Loux V."/>
            <person name="Afzal M.I."/>
            <person name="Rahman A."/>
            <person name="Kergourlay G."/>
            <person name="Champomier-Verges M.C."/>
            <person name="Zagorec M."/>
            <person name="Dalgaard P."/>
            <person name="Leisner J.J."/>
            <person name="Prevost H."/>
            <person name="Revol-Junelles A.M."/>
            <person name="Borges F."/>
        </authorList>
    </citation>
    <scope>NUCLEOTIDE SEQUENCE</scope>
    <source>
        <strain evidence="2">LMA28</strain>
    </source>
</reference>
<organism evidence="1 2">
    <name type="scientific">Carnobacterium maltaromaticum LMA28</name>
    <dbReference type="NCBI Taxonomy" id="1234679"/>
    <lineage>
        <taxon>Bacteria</taxon>
        <taxon>Bacillati</taxon>
        <taxon>Bacillota</taxon>
        <taxon>Bacilli</taxon>
        <taxon>Lactobacillales</taxon>
        <taxon>Carnobacteriaceae</taxon>
        <taxon>Carnobacterium</taxon>
    </lineage>
</organism>
<dbReference type="HOGENOM" id="CLU_835991_0_0_9"/>
<dbReference type="eggNOG" id="COG3367">
    <property type="taxonomic scope" value="Bacteria"/>
</dbReference>
<dbReference type="Gene3D" id="3.40.50.300">
    <property type="entry name" value="P-loop containing nucleotide triphosphate hydrolases"/>
    <property type="match status" value="1"/>
</dbReference>
<dbReference type="STRING" id="1234679.BN424_3623"/>
<dbReference type="EMBL" id="HE999757">
    <property type="protein sequence ID" value="CCO13028.2"/>
    <property type="molecule type" value="Genomic_DNA"/>
</dbReference>
<keyword evidence="2" id="KW-1185">Reference proteome</keyword>
<accession>K8EM93</accession>
<protein>
    <submittedName>
        <fullName evidence="1">Uncharacterized protein</fullName>
    </submittedName>
</protein>
<name>K8EM93_CARML</name>
<evidence type="ECO:0000313" key="2">
    <source>
        <dbReference type="Proteomes" id="UP000000212"/>
    </source>
</evidence>
<dbReference type="KEGG" id="cml:BN424_3623"/>
<proteinExistence type="predicted"/>
<sequence>MTSILGNQDLINFEIVGIFEPPFSLKIGRYLEEIIFGFNFRKLKVQSIMELNWDEIEFDTIIVGHIEKVSSIYKTDFYNYIKEKCLYHKKKVFFLDEIQTMVPKQSFENKSSLSLFSFQTPSVAIIGTSPQQGKLNLQHSLYRELLNIGYSIGRVGTEPTSLLYGMNFMYHYGYSSKINSNYNEEIFYINHEMKMLDQRNFDLIIIGTQSQLVPYSFGNLGFYPLNTTNLLLATQPDAYILSINLFDSFSYIERTIKYVESFFCRKVITISVYPFSREFKWNVSLNSPKELDIVSVDKFKNEVEKKFGIPTFLNDLSNKGVVKAIIDNFENS</sequence>